<gene>
    <name evidence="2" type="ORF">AOQ84DRAFT_293602</name>
</gene>
<keyword evidence="3" id="KW-1185">Reference proteome</keyword>
<dbReference type="AlphaFoldDB" id="A0A8E2F0B6"/>
<evidence type="ECO:0000256" key="1">
    <source>
        <dbReference type="ARBA" id="ARBA00011069"/>
    </source>
</evidence>
<dbReference type="InterPro" id="IPR051112">
    <property type="entry name" value="CWC26_splicing_factor"/>
</dbReference>
<dbReference type="GO" id="GO:0005684">
    <property type="term" value="C:U2-type spliceosomal complex"/>
    <property type="evidence" value="ECO:0007669"/>
    <property type="project" value="TreeGrafter"/>
</dbReference>
<dbReference type="InterPro" id="IPR018609">
    <property type="entry name" value="Bud13"/>
</dbReference>
<dbReference type="Proteomes" id="UP000250140">
    <property type="component" value="Unassembled WGS sequence"/>
</dbReference>
<dbReference type="OrthoDB" id="6022at2759"/>
<dbReference type="GO" id="GO:0003723">
    <property type="term" value="F:RNA binding"/>
    <property type="evidence" value="ECO:0007669"/>
    <property type="project" value="TreeGrafter"/>
</dbReference>
<protein>
    <recommendedName>
        <fullName evidence="4">Pre-mRNA-splicing factor of RES complex-domain-containing protein</fullName>
    </recommendedName>
</protein>
<dbReference type="EMBL" id="KV749689">
    <property type="protein sequence ID" value="OCL08227.1"/>
    <property type="molecule type" value="Genomic_DNA"/>
</dbReference>
<dbReference type="GO" id="GO:0000398">
    <property type="term" value="P:mRNA splicing, via spliceosome"/>
    <property type="evidence" value="ECO:0007669"/>
    <property type="project" value="TreeGrafter"/>
</dbReference>
<organism evidence="2 3">
    <name type="scientific">Glonium stellatum</name>
    <dbReference type="NCBI Taxonomy" id="574774"/>
    <lineage>
        <taxon>Eukaryota</taxon>
        <taxon>Fungi</taxon>
        <taxon>Dikarya</taxon>
        <taxon>Ascomycota</taxon>
        <taxon>Pezizomycotina</taxon>
        <taxon>Dothideomycetes</taxon>
        <taxon>Pleosporomycetidae</taxon>
        <taxon>Gloniales</taxon>
        <taxon>Gloniaceae</taxon>
        <taxon>Glonium</taxon>
    </lineage>
</organism>
<dbReference type="GO" id="GO:0070274">
    <property type="term" value="C:RES complex"/>
    <property type="evidence" value="ECO:0007669"/>
    <property type="project" value="TreeGrafter"/>
</dbReference>
<proteinExistence type="inferred from homology"/>
<evidence type="ECO:0008006" key="4">
    <source>
        <dbReference type="Google" id="ProtNLM"/>
    </source>
</evidence>
<evidence type="ECO:0000313" key="2">
    <source>
        <dbReference type="EMBL" id="OCL08227.1"/>
    </source>
</evidence>
<evidence type="ECO:0000313" key="3">
    <source>
        <dbReference type="Proteomes" id="UP000250140"/>
    </source>
</evidence>
<dbReference type="Pfam" id="PF09736">
    <property type="entry name" value="Bud13"/>
    <property type="match status" value="1"/>
</dbReference>
<name>A0A8E2F0B6_9PEZI</name>
<reference evidence="2 3" key="1">
    <citation type="journal article" date="2016" name="Nat. Commun.">
        <title>Ectomycorrhizal ecology is imprinted in the genome of the dominant symbiotic fungus Cenococcum geophilum.</title>
        <authorList>
            <consortium name="DOE Joint Genome Institute"/>
            <person name="Peter M."/>
            <person name="Kohler A."/>
            <person name="Ohm R.A."/>
            <person name="Kuo A."/>
            <person name="Krutzmann J."/>
            <person name="Morin E."/>
            <person name="Arend M."/>
            <person name="Barry K.W."/>
            <person name="Binder M."/>
            <person name="Choi C."/>
            <person name="Clum A."/>
            <person name="Copeland A."/>
            <person name="Grisel N."/>
            <person name="Haridas S."/>
            <person name="Kipfer T."/>
            <person name="LaButti K."/>
            <person name="Lindquist E."/>
            <person name="Lipzen A."/>
            <person name="Maire R."/>
            <person name="Meier B."/>
            <person name="Mihaltcheva S."/>
            <person name="Molinier V."/>
            <person name="Murat C."/>
            <person name="Poggeler S."/>
            <person name="Quandt C.A."/>
            <person name="Sperisen C."/>
            <person name="Tritt A."/>
            <person name="Tisserant E."/>
            <person name="Crous P.W."/>
            <person name="Henrissat B."/>
            <person name="Nehls U."/>
            <person name="Egli S."/>
            <person name="Spatafora J.W."/>
            <person name="Grigoriev I.V."/>
            <person name="Martin F.M."/>
        </authorList>
    </citation>
    <scope>NUCLEOTIDE SEQUENCE [LARGE SCALE GENOMIC DNA]</scope>
    <source>
        <strain evidence="2 3">CBS 207.34</strain>
    </source>
</reference>
<dbReference type="PANTHER" id="PTHR31809">
    <property type="entry name" value="BUD13 HOMOLOG"/>
    <property type="match status" value="1"/>
</dbReference>
<feature type="non-terminal residue" evidence="2">
    <location>
        <position position="1"/>
    </location>
</feature>
<sequence>AARLERERAARGDVQRLEAERRREEVREARFLPVARHADDVELNEELRAKDRWNDPAAGFLEAKKAGKSVTGRPLYKGAAPPNRFGIRPGYRWDGVDRGNGFEAEWFKARNRKSNRAELEYAWQMDE</sequence>
<accession>A0A8E2F0B6</accession>
<comment type="similarity">
    <text evidence="1">Belongs to the CWC26 family.</text>
</comment>
<dbReference type="PANTHER" id="PTHR31809:SF0">
    <property type="entry name" value="BUD13 HOMOLOG"/>
    <property type="match status" value="1"/>
</dbReference>